<evidence type="ECO:0008006" key="3">
    <source>
        <dbReference type="Google" id="ProtNLM"/>
    </source>
</evidence>
<dbReference type="RefSeq" id="WP_254164436.1">
    <property type="nucleotide sequence ID" value="NZ_JAHESF010000014.1"/>
</dbReference>
<dbReference type="EMBL" id="JAHESF010000014">
    <property type="protein sequence ID" value="MBT1698361.1"/>
    <property type="molecule type" value="Genomic_DNA"/>
</dbReference>
<evidence type="ECO:0000313" key="2">
    <source>
        <dbReference type="Proteomes" id="UP001319200"/>
    </source>
</evidence>
<gene>
    <name evidence="1" type="ORF">KK083_15835</name>
</gene>
<proteinExistence type="predicted"/>
<reference evidence="1 2" key="1">
    <citation type="submission" date="2021-05" db="EMBL/GenBank/DDBJ databases">
        <title>A Polyphasic approach of four new species of the genus Ohtaekwangia: Ohtaekwangia histidinii sp. nov., Ohtaekwangia cretensis sp. nov., Ohtaekwangia indiensis sp. nov., Ohtaekwangia reichenbachii sp. nov. from diverse environment.</title>
        <authorList>
            <person name="Octaviana S."/>
        </authorList>
    </citation>
    <scope>NUCLEOTIDE SEQUENCE [LARGE SCALE GENOMIC DNA]</scope>
    <source>
        <strain evidence="1 2">PWU4</strain>
    </source>
</reference>
<organism evidence="1 2">
    <name type="scientific">Chryseosolibacter histidini</name>
    <dbReference type="NCBI Taxonomy" id="2782349"/>
    <lineage>
        <taxon>Bacteria</taxon>
        <taxon>Pseudomonadati</taxon>
        <taxon>Bacteroidota</taxon>
        <taxon>Cytophagia</taxon>
        <taxon>Cytophagales</taxon>
        <taxon>Chryseotaleaceae</taxon>
        <taxon>Chryseosolibacter</taxon>
    </lineage>
</organism>
<evidence type="ECO:0000313" key="1">
    <source>
        <dbReference type="EMBL" id="MBT1698361.1"/>
    </source>
</evidence>
<dbReference type="AlphaFoldDB" id="A0AAP2GJH2"/>
<name>A0AAP2GJH2_9BACT</name>
<keyword evidence="2" id="KW-1185">Reference proteome</keyword>
<sequence length="116" mass="13524">MKPLTILFITIFICSPLLLRAQPDTVKYSYCELIGTARLFSNKVTIDIDFGEAKNVWLDNRVRDEQTGKVRIFNSMVDALNYMGSDGWEFVQAYVVTVGQQNVYHWLLKKRRRESK</sequence>
<accession>A0AAP2GJH2</accession>
<protein>
    <recommendedName>
        <fullName evidence="3">DUF4177 domain-containing protein</fullName>
    </recommendedName>
</protein>
<dbReference type="Proteomes" id="UP001319200">
    <property type="component" value="Unassembled WGS sequence"/>
</dbReference>
<comment type="caution">
    <text evidence="1">The sequence shown here is derived from an EMBL/GenBank/DDBJ whole genome shotgun (WGS) entry which is preliminary data.</text>
</comment>